<proteinExistence type="inferred from homology"/>
<feature type="domain" description="RecA family profile 1" evidence="14">
    <location>
        <begin position="68"/>
        <end position="216"/>
    </location>
</feature>
<dbReference type="PANTHER" id="PTHR32472">
    <property type="entry name" value="DNA REPAIR PROTEIN RADA"/>
    <property type="match status" value="1"/>
</dbReference>
<dbReference type="InterPro" id="IPR020588">
    <property type="entry name" value="RecA_ATP-bd"/>
</dbReference>
<sequence length="458" mass="49726">MAAKIKTNYVCSACGYEAPKWYGKCPECGAWNTFEEQVKSVPLSSKMPPKEHVKSAVVSQLHEISSDERQRYKTGLKELDRVLGGGVFPGSVILLSGDPGIGKSTILLQICQFLCQNLKILYVSGEESARQVKLRAVRLGVDSDNLYISSITDIAQVVQTIEQLSPDLVMVDSIQTMNLSTIQSSSGSVTQVRECTQQLIYVAKANDIPIFVVGHVNKDGAIAGPKVLEHMVDSVLYFEGERNLSYRILRAVKNRYGSTNEIGVFEMTESGLEEVQNPSMMLLSGRPTNVSGTCVACVIEGSRPIMAEVQALVTKTAFGNPRRTSTGFDFNRTALILAVLEKRGGYFFGNLDAYINVVGGLRLDEPAADLPVALALVSNLTDRVIAEDVVAFGEVGLAGEIRAVSRVQSRVNEAYRLGFHKIILPRASMKQLKTDDLPTDLELIGVSSLAQACAALKG</sequence>
<evidence type="ECO:0000256" key="1">
    <source>
        <dbReference type="ARBA" id="ARBA00022723"/>
    </source>
</evidence>
<keyword evidence="1 11" id="KW-0479">Metal-binding</keyword>
<dbReference type="GO" id="GO:0003684">
    <property type="term" value="F:damaged DNA binding"/>
    <property type="evidence" value="ECO:0007669"/>
    <property type="project" value="InterPro"/>
</dbReference>
<dbReference type="PROSITE" id="PS50162">
    <property type="entry name" value="RECA_2"/>
    <property type="match status" value="1"/>
</dbReference>
<dbReference type="CDD" id="cd01121">
    <property type="entry name" value="RadA_SMS_N"/>
    <property type="match status" value="1"/>
</dbReference>
<reference evidence="15" key="1">
    <citation type="submission" date="2019-11" db="EMBL/GenBank/DDBJ databases">
        <authorList>
            <person name="Feng L."/>
        </authorList>
    </citation>
    <scope>NUCLEOTIDE SEQUENCE</scope>
    <source>
        <strain evidence="15">AundefinedLFYP135</strain>
    </source>
</reference>
<evidence type="ECO:0000256" key="9">
    <source>
        <dbReference type="ARBA" id="ARBA00023125"/>
    </source>
</evidence>
<accession>A0A6N2SA39</accession>
<gene>
    <name evidence="11" type="primary">radA</name>
    <name evidence="15" type="ORF">AULFYP135_00834</name>
</gene>
<comment type="similarity">
    <text evidence="11 13">Belongs to the RecA family. RadA subfamily.</text>
</comment>
<keyword evidence="6 13" id="KW-0862">Zinc</keyword>
<dbReference type="InterPro" id="IPR004504">
    <property type="entry name" value="DNA_repair_RadA"/>
</dbReference>
<dbReference type="GO" id="GO:0004176">
    <property type="term" value="F:ATP-dependent peptidase activity"/>
    <property type="evidence" value="ECO:0007669"/>
    <property type="project" value="InterPro"/>
</dbReference>
<dbReference type="GO" id="GO:0000725">
    <property type="term" value="P:recombinational repair"/>
    <property type="evidence" value="ECO:0007669"/>
    <property type="project" value="UniProtKB-UniRule"/>
</dbReference>
<dbReference type="NCBIfam" id="TIGR00416">
    <property type="entry name" value="sms"/>
    <property type="match status" value="1"/>
</dbReference>
<feature type="region of interest" description="Lon-protease-like" evidence="11">
    <location>
        <begin position="352"/>
        <end position="458"/>
    </location>
</feature>
<name>A0A6N2SA39_9FIRM</name>
<keyword evidence="2 11" id="KW-0547">Nucleotide-binding</keyword>
<dbReference type="Gene3D" id="3.40.50.300">
    <property type="entry name" value="P-loop containing nucleotide triphosphate hydrolases"/>
    <property type="match status" value="1"/>
</dbReference>
<comment type="function">
    <text evidence="13">DNA-dependent ATPase involved in processing of recombination intermediates, plays a role in repairing DNA breaks. Stimulates the branch migration of RecA-mediated strand transfer reactions, allowing the 3' invading strand to extend heteroduplex DNA faster. Binds ssDNA in the presence of ADP but not other nucleotides, has ATPase activity that is stimulated by ssDNA and various branched DNA structures, but inhibited by SSB. Does not have RecA's homology-searching function.</text>
</comment>
<dbReference type="PRINTS" id="PR01874">
    <property type="entry name" value="DNAREPAIRADA"/>
</dbReference>
<keyword evidence="8 11" id="KW-0346">Stress response</keyword>
<evidence type="ECO:0000256" key="8">
    <source>
        <dbReference type="ARBA" id="ARBA00023016"/>
    </source>
</evidence>
<dbReference type="GO" id="GO:0140664">
    <property type="term" value="F:ATP-dependent DNA damage sensor activity"/>
    <property type="evidence" value="ECO:0007669"/>
    <property type="project" value="InterPro"/>
</dbReference>
<keyword evidence="7 11" id="KW-0067">ATP-binding</keyword>
<dbReference type="Pfam" id="PF18073">
    <property type="entry name" value="Zn_ribbon_LapB"/>
    <property type="match status" value="1"/>
</dbReference>
<feature type="binding site" evidence="11">
    <location>
        <begin position="97"/>
        <end position="104"/>
    </location>
    <ligand>
        <name>ATP</name>
        <dbReference type="ChEBI" id="CHEBI:30616"/>
    </ligand>
</feature>
<feature type="short sequence motif" description="RadA KNRFG motif" evidence="11">
    <location>
        <begin position="253"/>
        <end position="257"/>
    </location>
</feature>
<dbReference type="InterPro" id="IPR041166">
    <property type="entry name" value="Rubredoxin_2"/>
</dbReference>
<dbReference type="GO" id="GO:0008270">
    <property type="term" value="F:zinc ion binding"/>
    <property type="evidence" value="ECO:0007669"/>
    <property type="project" value="UniProtKB-KW"/>
</dbReference>
<evidence type="ECO:0000256" key="2">
    <source>
        <dbReference type="ARBA" id="ARBA00022741"/>
    </source>
</evidence>
<dbReference type="AlphaFoldDB" id="A0A6N2SA39"/>
<dbReference type="InterPro" id="IPR020568">
    <property type="entry name" value="Ribosomal_Su5_D2-typ_SF"/>
</dbReference>
<dbReference type="EMBL" id="CACRSL010000003">
    <property type="protein sequence ID" value="VYS90152.1"/>
    <property type="molecule type" value="Genomic_DNA"/>
</dbReference>
<keyword evidence="9 11" id="KW-0238">DNA-binding</keyword>
<keyword evidence="3 11" id="KW-0227">DNA damage</keyword>
<evidence type="ECO:0000256" key="13">
    <source>
        <dbReference type="RuleBase" id="RU003555"/>
    </source>
</evidence>
<dbReference type="InterPro" id="IPR027417">
    <property type="entry name" value="P-loop_NTPase"/>
</dbReference>
<protein>
    <recommendedName>
        <fullName evidence="11 12">DNA repair protein RadA</fullName>
    </recommendedName>
</protein>
<dbReference type="SUPFAM" id="SSF52540">
    <property type="entry name" value="P-loop containing nucleoside triphosphate hydrolases"/>
    <property type="match status" value="1"/>
</dbReference>
<evidence type="ECO:0000313" key="15">
    <source>
        <dbReference type="EMBL" id="VYS90152.1"/>
    </source>
</evidence>
<dbReference type="InterPro" id="IPR003593">
    <property type="entry name" value="AAA+_ATPase"/>
</dbReference>
<dbReference type="GO" id="GO:0006508">
    <property type="term" value="P:proteolysis"/>
    <property type="evidence" value="ECO:0007669"/>
    <property type="project" value="InterPro"/>
</dbReference>
<dbReference type="Pfam" id="PF13481">
    <property type="entry name" value="AAA_25"/>
    <property type="match status" value="1"/>
</dbReference>
<dbReference type="GO" id="GO:0004252">
    <property type="term" value="F:serine-type endopeptidase activity"/>
    <property type="evidence" value="ECO:0007669"/>
    <property type="project" value="InterPro"/>
</dbReference>
<dbReference type="InterPro" id="IPR014721">
    <property type="entry name" value="Ribsml_uS5_D2-typ_fold_subgr"/>
</dbReference>
<evidence type="ECO:0000259" key="14">
    <source>
        <dbReference type="PROSITE" id="PS50162"/>
    </source>
</evidence>
<dbReference type="Gene3D" id="3.30.230.10">
    <property type="match status" value="1"/>
</dbReference>
<evidence type="ECO:0000256" key="4">
    <source>
        <dbReference type="ARBA" id="ARBA00022771"/>
    </source>
</evidence>
<evidence type="ECO:0000256" key="11">
    <source>
        <dbReference type="HAMAP-Rule" id="MF_01498"/>
    </source>
</evidence>
<dbReference type="InterPro" id="IPR008269">
    <property type="entry name" value="Lon_proteolytic"/>
</dbReference>
<dbReference type="GO" id="GO:0005829">
    <property type="term" value="C:cytosol"/>
    <property type="evidence" value="ECO:0007669"/>
    <property type="project" value="TreeGrafter"/>
</dbReference>
<dbReference type="Pfam" id="PF05362">
    <property type="entry name" value="Lon_C"/>
    <property type="match status" value="1"/>
</dbReference>
<dbReference type="SUPFAM" id="SSF54211">
    <property type="entry name" value="Ribosomal protein S5 domain 2-like"/>
    <property type="match status" value="1"/>
</dbReference>
<dbReference type="HAMAP" id="MF_01498">
    <property type="entry name" value="RadA_bact"/>
    <property type="match status" value="1"/>
</dbReference>
<evidence type="ECO:0000256" key="5">
    <source>
        <dbReference type="ARBA" id="ARBA00022801"/>
    </source>
</evidence>
<dbReference type="GO" id="GO:0005524">
    <property type="term" value="F:ATP binding"/>
    <property type="evidence" value="ECO:0007669"/>
    <property type="project" value="UniProtKB-UniRule"/>
</dbReference>
<dbReference type="PANTHER" id="PTHR32472:SF10">
    <property type="entry name" value="DNA REPAIR PROTEIN RADA-LIKE PROTEIN"/>
    <property type="match status" value="1"/>
</dbReference>
<evidence type="ECO:0000256" key="3">
    <source>
        <dbReference type="ARBA" id="ARBA00022763"/>
    </source>
</evidence>
<keyword evidence="4 13" id="KW-0863">Zinc-finger</keyword>
<keyword evidence="10 11" id="KW-0234">DNA repair</keyword>
<comment type="function">
    <text evidence="11">Plays a role in repairing double-strand DNA breaks, probably involving stabilizing or processing branched DNA or blocked replication forks.</text>
</comment>
<dbReference type="FunFam" id="3.40.50.300:FF:000050">
    <property type="entry name" value="DNA repair protein RadA"/>
    <property type="match status" value="1"/>
</dbReference>
<evidence type="ECO:0000256" key="12">
    <source>
        <dbReference type="NCBIfam" id="TIGR00416"/>
    </source>
</evidence>
<evidence type="ECO:0000256" key="6">
    <source>
        <dbReference type="ARBA" id="ARBA00022833"/>
    </source>
</evidence>
<comment type="domain">
    <text evidence="11">The middle region has homology to RecA with ATPase motifs including the RadA KNRFG motif, while the C-terminus is homologous to Lon protease.</text>
</comment>
<organism evidence="15">
    <name type="scientific">uncultured Anaerotruncus sp</name>
    <dbReference type="NCBI Taxonomy" id="905011"/>
    <lineage>
        <taxon>Bacteria</taxon>
        <taxon>Bacillati</taxon>
        <taxon>Bacillota</taxon>
        <taxon>Clostridia</taxon>
        <taxon>Eubacteriales</taxon>
        <taxon>Oscillospiraceae</taxon>
        <taxon>Anaerotruncus</taxon>
        <taxon>environmental samples</taxon>
    </lineage>
</organism>
<keyword evidence="5" id="KW-0378">Hydrolase</keyword>
<dbReference type="SMART" id="SM00382">
    <property type="entry name" value="AAA"/>
    <property type="match status" value="1"/>
</dbReference>
<evidence type="ECO:0000256" key="7">
    <source>
        <dbReference type="ARBA" id="ARBA00022840"/>
    </source>
</evidence>
<evidence type="ECO:0000256" key="10">
    <source>
        <dbReference type="ARBA" id="ARBA00023204"/>
    </source>
</evidence>